<sequence length="363" mass="37673">MSDKYGDTRETTWTRSESFDRYVPEVWDICWEPEGKAMELFPRAGSRFDRGLQYIGPRGGAAQDRAAWNEGTAAVLAKTAAGLLGLKAAGAAAAGALADAATGERVREETDVTSAGASEAGRGRAVDAPQAVELGKTETVNPYMTNGATAEALFALFSMVALMICWIECCKALLAEVPGADGSGWQAALPLAPAATAHRGACRGLAFLDAGAGTGVVLRPPRGFAAIGAAAEPQPRELLLQLRRSARRAGFGGIAPPELETPVRPPPGAGAIAAALQLEKHRQAHGYGDADEAGKGAQGPLAAFLSTPMGKIAVVSLVGAGAVGCYRACRAAPQKGDEEPAAAAAPGQETARRRRRRRPRPRR</sequence>
<dbReference type="Proteomes" id="UP001189429">
    <property type="component" value="Unassembled WGS sequence"/>
</dbReference>
<keyword evidence="3" id="KW-1185">Reference proteome</keyword>
<name>A0ABN9S0X5_9DINO</name>
<accession>A0ABN9S0X5</accession>
<organism evidence="2 3">
    <name type="scientific">Prorocentrum cordatum</name>
    <dbReference type="NCBI Taxonomy" id="2364126"/>
    <lineage>
        <taxon>Eukaryota</taxon>
        <taxon>Sar</taxon>
        <taxon>Alveolata</taxon>
        <taxon>Dinophyceae</taxon>
        <taxon>Prorocentrales</taxon>
        <taxon>Prorocentraceae</taxon>
        <taxon>Prorocentrum</taxon>
    </lineage>
</organism>
<reference evidence="2" key="1">
    <citation type="submission" date="2023-10" db="EMBL/GenBank/DDBJ databases">
        <authorList>
            <person name="Chen Y."/>
            <person name="Shah S."/>
            <person name="Dougan E. K."/>
            <person name="Thang M."/>
            <person name="Chan C."/>
        </authorList>
    </citation>
    <scope>NUCLEOTIDE SEQUENCE [LARGE SCALE GENOMIC DNA]</scope>
</reference>
<feature type="compositionally biased region" description="Basic residues" evidence="1">
    <location>
        <begin position="352"/>
        <end position="363"/>
    </location>
</feature>
<feature type="region of interest" description="Disordered" evidence="1">
    <location>
        <begin position="104"/>
        <end position="126"/>
    </location>
</feature>
<evidence type="ECO:0000256" key="1">
    <source>
        <dbReference type="SAM" id="MobiDB-lite"/>
    </source>
</evidence>
<dbReference type="EMBL" id="CAUYUJ010008891">
    <property type="protein sequence ID" value="CAK0825305.1"/>
    <property type="molecule type" value="Genomic_DNA"/>
</dbReference>
<evidence type="ECO:0000313" key="3">
    <source>
        <dbReference type="Proteomes" id="UP001189429"/>
    </source>
</evidence>
<feature type="region of interest" description="Disordered" evidence="1">
    <location>
        <begin position="332"/>
        <end position="363"/>
    </location>
</feature>
<protein>
    <submittedName>
        <fullName evidence="2">Uncharacterized protein</fullName>
    </submittedName>
</protein>
<proteinExistence type="predicted"/>
<comment type="caution">
    <text evidence="2">The sequence shown here is derived from an EMBL/GenBank/DDBJ whole genome shotgun (WGS) entry which is preliminary data.</text>
</comment>
<feature type="non-terminal residue" evidence="2">
    <location>
        <position position="363"/>
    </location>
</feature>
<gene>
    <name evidence="2" type="ORF">PCOR1329_LOCUS25468</name>
</gene>
<evidence type="ECO:0000313" key="2">
    <source>
        <dbReference type="EMBL" id="CAK0825305.1"/>
    </source>
</evidence>